<protein>
    <submittedName>
        <fullName evidence="3">CIC11C00000001673</fullName>
    </submittedName>
</protein>
<dbReference type="InterPro" id="IPR059066">
    <property type="entry name" value="Ig_Tag1-like_5th"/>
</dbReference>
<feature type="region of interest" description="Disordered" evidence="1">
    <location>
        <begin position="1"/>
        <end position="112"/>
    </location>
</feature>
<evidence type="ECO:0000313" key="3">
    <source>
        <dbReference type="EMBL" id="SGZ54358.1"/>
    </source>
</evidence>
<feature type="compositionally biased region" description="Basic and acidic residues" evidence="1">
    <location>
        <begin position="43"/>
        <end position="62"/>
    </location>
</feature>
<dbReference type="AlphaFoldDB" id="A0A1L0DPR4"/>
<accession>A0A1L0DPR4</accession>
<evidence type="ECO:0000313" key="4">
    <source>
        <dbReference type="Proteomes" id="UP000182334"/>
    </source>
</evidence>
<feature type="domain" description="Tag1-like fifth Ig-like" evidence="2">
    <location>
        <begin position="972"/>
        <end position="1079"/>
    </location>
</feature>
<feature type="compositionally biased region" description="Low complexity" evidence="1">
    <location>
        <begin position="24"/>
        <end position="35"/>
    </location>
</feature>
<feature type="region of interest" description="Disordered" evidence="1">
    <location>
        <begin position="949"/>
        <end position="974"/>
    </location>
</feature>
<evidence type="ECO:0000256" key="1">
    <source>
        <dbReference type="SAM" id="MobiDB-lite"/>
    </source>
</evidence>
<dbReference type="EMBL" id="LT635759">
    <property type="protein sequence ID" value="SGZ54358.1"/>
    <property type="molecule type" value="Genomic_DNA"/>
</dbReference>
<sequence>MPSLYSKVKEKLTSNSENDERLSRTNSLRSSLSRTLSRKDKRRSSGGENRFDIKSTDSRPDSEVALSPGFRPQKVEAAAADATAVDTTTDEASNDVGTKEPHEAGKQTAIPPERAETEALAPITTGNAVVYEGSLKHTQKSQQNGSIGQSKSSQEFNHEVSDNERIQKYKDNRMEHTTNETHDLQAPIVATTLSDPSAQLDGTTAPEVSSQIKIAPHLIQASSTPLQETQGAYVNDSDSHVSINSDLPPSEHSPLLSNSVAGYTDLENWGGRDDGETFHNRNSVLGQIYDYLFRKNPWSTFSIVFLLVLLCVITVSTISQIETLLNQAVLPDLQSVSVLDVTDSGMSVHVIGSIYVEYEQISNYFYRNTLKLAGLLIGGVTVVPKRECLVFVSTNGLPNKHVLDIFPPELSVDLIDRRITEIDFISEAEFMQHEIIEFARSLTLINRLEPLPLDIEVVVDSRIISKFFHYNTQPMSIYQHIELLPGDMEIPIQIDDLDVNMGKSSVSLEVVASTVKVLPLKFEINSIEWDIALPNCQKEPKILGEWISDAVEFLPNERTVFLVHGNVKEVPKPLLEVCLDGLSPFNKFTNKLIGENTLSVLAKVRKSRANEEALPPWLYNILSSTFYPLDTPVPTSDIDYSNLVLNYTVDGVSIVVPSKKRGLSAQMAANMTVDLQLPFKATNINASISEVVATLDILDDSDETLEVMIEGNNHFDLHYPDNSLNGTVTINASNVELQVLSPEEVGGLLNDILNNLNVDVPLWNLNLELALLNLPIVSTTIRHLKLTHRNIKFNSMNNDGEDYLDWLIRAIDLRIDEILYVNSNKTHIDLLVDFKVTNPFNFLLRVPDDILRFDYFYNGTSIGTVAVRDVSILSGAKDYDMSVWMSISCQDTKQRIFAEEFISKVISAADGTRLSVSGHRPASKNNPFLSTLLEQIKLDELRVPVIRFGDDNDDDDDDVGRRSDDSEDGQPRKSPFLIDATIHVLTSEIEITVFNPLANVEIMAEILKCQASYKGEMLAYIDRSELMLIPPGIYKSPRIPIKISQGIGSDILRRAMNGNLFVEVTADLGVRIDKFSMQLLYHGSGLSATIKL</sequence>
<feature type="compositionally biased region" description="Polar residues" evidence="1">
    <location>
        <begin position="140"/>
        <end position="155"/>
    </location>
</feature>
<feature type="compositionally biased region" description="Basic and acidic residues" evidence="1">
    <location>
        <begin position="7"/>
        <end position="23"/>
    </location>
</feature>
<dbReference type="STRING" id="45354.A0A1L0DPR4"/>
<dbReference type="Proteomes" id="UP000182334">
    <property type="component" value="Chromosome IV"/>
</dbReference>
<dbReference type="OrthoDB" id="5596576at2759"/>
<feature type="region of interest" description="Disordered" evidence="1">
    <location>
        <begin position="137"/>
        <end position="163"/>
    </location>
</feature>
<reference evidence="3 4" key="1">
    <citation type="submission" date="2016-10" db="EMBL/GenBank/DDBJ databases">
        <authorList>
            <person name="de Groot N.N."/>
        </authorList>
    </citation>
    <scope>NUCLEOTIDE SEQUENCE [LARGE SCALE GENOMIC DNA]</scope>
    <source>
        <strain evidence="3 4">CBS 141442</strain>
    </source>
</reference>
<gene>
    <name evidence="3" type="ORF">SAMEA4029010_CIC11G00000001673</name>
</gene>
<name>A0A1L0DPR4_9ASCO</name>
<proteinExistence type="predicted"/>
<feature type="compositionally biased region" description="Low complexity" evidence="1">
    <location>
        <begin position="75"/>
        <end position="87"/>
    </location>
</feature>
<evidence type="ECO:0000259" key="2">
    <source>
        <dbReference type="Pfam" id="PF26153"/>
    </source>
</evidence>
<dbReference type="Pfam" id="PF26153">
    <property type="entry name" value="LEA-2L_5"/>
    <property type="match status" value="1"/>
</dbReference>
<organism evidence="3 4">
    <name type="scientific">Sungouiella intermedia</name>
    <dbReference type="NCBI Taxonomy" id="45354"/>
    <lineage>
        <taxon>Eukaryota</taxon>
        <taxon>Fungi</taxon>
        <taxon>Dikarya</taxon>
        <taxon>Ascomycota</taxon>
        <taxon>Saccharomycotina</taxon>
        <taxon>Pichiomycetes</taxon>
        <taxon>Metschnikowiaceae</taxon>
        <taxon>Sungouiella</taxon>
    </lineage>
</organism>
<keyword evidence="4" id="KW-1185">Reference proteome</keyword>